<dbReference type="InterPro" id="IPR011257">
    <property type="entry name" value="DNA_glycosylase"/>
</dbReference>
<dbReference type="Gene3D" id="1.10.340.30">
    <property type="entry name" value="Hypothetical protein, domain 2"/>
    <property type="match status" value="1"/>
</dbReference>
<dbReference type="eggNOG" id="COG1059">
    <property type="taxonomic scope" value="Bacteria"/>
</dbReference>
<dbReference type="RefSeq" id="WP_009181701.1">
    <property type="nucleotide sequence ID" value="NZ_CM001368.1"/>
</dbReference>
<dbReference type="GO" id="GO:0006281">
    <property type="term" value="P:DNA repair"/>
    <property type="evidence" value="ECO:0007669"/>
    <property type="project" value="UniProtKB-KW"/>
</dbReference>
<dbReference type="AlphaFoldDB" id="G7QAY4"/>
<keyword evidence="1" id="KW-0227">DNA damage</keyword>
<organism evidence="5 6">
    <name type="scientific">Solidesulfovibrio carbinoliphilus subsp. oakridgensis</name>
    <dbReference type="NCBI Taxonomy" id="694327"/>
    <lineage>
        <taxon>Bacteria</taxon>
        <taxon>Pseudomonadati</taxon>
        <taxon>Thermodesulfobacteriota</taxon>
        <taxon>Desulfovibrionia</taxon>
        <taxon>Desulfovibrionales</taxon>
        <taxon>Desulfovibrionaceae</taxon>
        <taxon>Solidesulfovibrio</taxon>
    </lineage>
</organism>
<dbReference type="Proteomes" id="UP000004662">
    <property type="component" value="Chromosome"/>
</dbReference>
<dbReference type="STRING" id="694327.DFW101_2320"/>
<evidence type="ECO:0000313" key="5">
    <source>
        <dbReference type="EMBL" id="EHJ48325.1"/>
    </source>
</evidence>
<accession>G7QAY4</accession>
<dbReference type="InterPro" id="IPR012092">
    <property type="entry name" value="DNA_glyclase/AP_lyase_Ogg"/>
</dbReference>
<evidence type="ECO:0000256" key="4">
    <source>
        <dbReference type="ARBA" id="ARBA00023295"/>
    </source>
</evidence>
<evidence type="ECO:0000256" key="2">
    <source>
        <dbReference type="ARBA" id="ARBA00022801"/>
    </source>
</evidence>
<dbReference type="EMBL" id="CM001368">
    <property type="protein sequence ID" value="EHJ48325.1"/>
    <property type="molecule type" value="Genomic_DNA"/>
</dbReference>
<keyword evidence="3" id="KW-0234">DNA repair</keyword>
<evidence type="ECO:0000256" key="1">
    <source>
        <dbReference type="ARBA" id="ARBA00022763"/>
    </source>
</evidence>
<evidence type="ECO:0008006" key="7">
    <source>
        <dbReference type="Google" id="ProtNLM"/>
    </source>
</evidence>
<evidence type="ECO:0000256" key="3">
    <source>
        <dbReference type="ARBA" id="ARBA00023204"/>
    </source>
</evidence>
<keyword evidence="6" id="KW-1185">Reference proteome</keyword>
<sequence length="247" mass="28167">MQVLTYLEEGQVRSLTLPSPEEEVMPGIRWGECEKVFTPAYWAYQACRREKYITTHRLGNTLLEEIVACILGGFGIPAEVGMAAFYEVRRQNCFDHSGCSMETIYNILSLPIDIKGKKVKYRFAKQKAKYINNAIVKYHQIDSNFDDPLTMRSWLLKLIGIGPKTASWITRNWLGSDEVAILDVHIFRAGLIAGFFSTKDSVASDYFQLEKKFLNFAESIKTKASTLDAIMWADMRVAHRTVSTHFS</sequence>
<keyword evidence="2" id="KW-0378">Hydrolase</keyword>
<dbReference type="Gene3D" id="1.10.1670.10">
    <property type="entry name" value="Helix-hairpin-Helix base-excision DNA repair enzymes (C-terminal)"/>
    <property type="match status" value="1"/>
</dbReference>
<evidence type="ECO:0000313" key="6">
    <source>
        <dbReference type="Proteomes" id="UP000004662"/>
    </source>
</evidence>
<protein>
    <recommendedName>
        <fullName evidence="7">HhH-GPD family protein</fullName>
    </recommendedName>
</protein>
<name>G7QAY4_9BACT</name>
<dbReference type="OrthoDB" id="12078at2"/>
<dbReference type="InterPro" id="IPR023170">
    <property type="entry name" value="HhH_base_excis_C"/>
</dbReference>
<reference evidence="6" key="1">
    <citation type="journal article" date="2015" name="Genome Announc.">
        <title>High-Quality Draft Genome Sequence of Desulfovibrio carbinoliphilus FW-101-2B, an Organic Acid-Oxidizing Sulfate-Reducing Bacterium Isolated from Uranium(VI)-Contaminated Groundwater.</title>
        <authorList>
            <person name="Ramsay B.D."/>
            <person name="Hwang C."/>
            <person name="Woo H.L."/>
            <person name="Carroll S.L."/>
            <person name="Lucas S."/>
            <person name="Han J."/>
            <person name="Lapidus A.L."/>
            <person name="Cheng J.F."/>
            <person name="Goodwin L.A."/>
            <person name="Pitluck S."/>
            <person name="Peters L."/>
            <person name="Chertkov O."/>
            <person name="Held B."/>
            <person name="Detter J.C."/>
            <person name="Han C.S."/>
            <person name="Tapia R."/>
            <person name="Land M.L."/>
            <person name="Hauser L.J."/>
            <person name="Kyrpides N.C."/>
            <person name="Ivanova N.N."/>
            <person name="Mikhailova N."/>
            <person name="Pagani I."/>
            <person name="Woyke T."/>
            <person name="Arkin A.P."/>
            <person name="Dehal P."/>
            <person name="Chivian D."/>
            <person name="Criddle C.S."/>
            <person name="Wu W."/>
            <person name="Chakraborty R."/>
            <person name="Hazen T.C."/>
            <person name="Fields M.W."/>
        </authorList>
    </citation>
    <scope>NUCLEOTIDE SEQUENCE [LARGE SCALE GENOMIC DNA]</scope>
    <source>
        <strain evidence="6">FW-101-2B</strain>
    </source>
</reference>
<gene>
    <name evidence="5" type="ORF">DFW101_2320</name>
</gene>
<proteinExistence type="predicted"/>
<keyword evidence="4" id="KW-0326">Glycosidase</keyword>
<dbReference type="GO" id="GO:0003906">
    <property type="term" value="F:DNA-(apurinic or apyrimidinic site) endonuclease activity"/>
    <property type="evidence" value="ECO:0007669"/>
    <property type="project" value="InterPro"/>
</dbReference>
<dbReference type="Pfam" id="PF22175">
    <property type="entry name" value="Ogg-HhH"/>
    <property type="match status" value="1"/>
</dbReference>
<dbReference type="HOGENOM" id="CLU_095594_0_0_7"/>
<dbReference type="SUPFAM" id="SSF48150">
    <property type="entry name" value="DNA-glycosylase"/>
    <property type="match status" value="1"/>
</dbReference>
<dbReference type="GO" id="GO:0016799">
    <property type="term" value="F:hydrolase activity, hydrolyzing N-glycosyl compounds"/>
    <property type="evidence" value="ECO:0007669"/>
    <property type="project" value="InterPro"/>
</dbReference>